<feature type="compositionally biased region" description="Low complexity" evidence="1">
    <location>
        <begin position="54"/>
        <end position="63"/>
    </location>
</feature>
<keyword evidence="3" id="KW-1185">Reference proteome</keyword>
<dbReference type="RefSeq" id="WP_132432004.1">
    <property type="nucleotide sequence ID" value="NZ_SMFZ01000002.1"/>
</dbReference>
<evidence type="ECO:0000313" key="2">
    <source>
        <dbReference type="EMBL" id="TCK22863.1"/>
    </source>
</evidence>
<feature type="region of interest" description="Disordered" evidence="1">
    <location>
        <begin position="1"/>
        <end position="33"/>
    </location>
</feature>
<organism evidence="2 3">
    <name type="scientific">Pseudonocardia endophytica</name>
    <dbReference type="NCBI Taxonomy" id="401976"/>
    <lineage>
        <taxon>Bacteria</taxon>
        <taxon>Bacillati</taxon>
        <taxon>Actinomycetota</taxon>
        <taxon>Actinomycetes</taxon>
        <taxon>Pseudonocardiales</taxon>
        <taxon>Pseudonocardiaceae</taxon>
        <taxon>Pseudonocardia</taxon>
    </lineage>
</organism>
<proteinExistence type="predicted"/>
<gene>
    <name evidence="2" type="ORF">EV378_6874</name>
</gene>
<evidence type="ECO:0000256" key="1">
    <source>
        <dbReference type="SAM" id="MobiDB-lite"/>
    </source>
</evidence>
<comment type="caution">
    <text evidence="2">The sequence shown here is derived from an EMBL/GenBank/DDBJ whole genome shotgun (WGS) entry which is preliminary data.</text>
</comment>
<name>A0A4R1HP06_PSEEN</name>
<sequence length="452" mass="48954">MTGPAPRTDRAEPAELATAAPTTVPLPAAGAPEWWQSTAGNRATALWASTMMLPPRSAGRAPEPAAPAPVAERDADPGVLDTIGGALQGEFREDPTVPMILIDTAVSLIPGVDQVADVRDVAAHLHYMINNGEYRKPMRWVGLSFSLVGAVPEVGTVVKGISKLAIRQGRRRAGELVELARRVLPGGDDLGRLLAWWSAHWSSWVAYGQVLWAKVLGQVRTTLERIPQLAGRWKTRLLGELAEIERRSVDALNGAFSDLYAKADEMVRQFLGVFGVDAEKVAEGLGMRPALATSGAGGTAAVRRADPAAPRTTMMMSGPTGKSGTNAADPKAYSTGIHGDPAPGLHRHEPFHNKYLEVKKLIVGRLKDAVSRENPVIRLPDKVHTMVTRFQHYLGLFDEKALATMSVDEVLSLNRHAMESAAAMLQIPEFSRKVIDEVMLLSEKYARKLFPE</sequence>
<dbReference type="Proteomes" id="UP000295560">
    <property type="component" value="Unassembled WGS sequence"/>
</dbReference>
<feature type="compositionally biased region" description="Low complexity" evidence="1">
    <location>
        <begin position="14"/>
        <end position="32"/>
    </location>
</feature>
<protein>
    <submittedName>
        <fullName evidence="2">Uncharacterized protein</fullName>
    </submittedName>
</protein>
<feature type="region of interest" description="Disordered" evidence="1">
    <location>
        <begin position="54"/>
        <end position="76"/>
    </location>
</feature>
<dbReference type="CDD" id="cd20746">
    <property type="entry name" value="FIX_Ntox15_NUC_DUF4112_RhsA-like"/>
    <property type="match status" value="1"/>
</dbReference>
<dbReference type="InterPro" id="IPR049802">
    <property type="entry name" value="RhsC-like_FIX"/>
</dbReference>
<dbReference type="OrthoDB" id="272411at2"/>
<dbReference type="EMBL" id="SMFZ01000002">
    <property type="protein sequence ID" value="TCK22863.1"/>
    <property type="molecule type" value="Genomic_DNA"/>
</dbReference>
<evidence type="ECO:0000313" key="3">
    <source>
        <dbReference type="Proteomes" id="UP000295560"/>
    </source>
</evidence>
<dbReference type="AlphaFoldDB" id="A0A4R1HP06"/>
<accession>A0A4R1HP06</accession>
<reference evidence="2 3" key="1">
    <citation type="submission" date="2019-03" db="EMBL/GenBank/DDBJ databases">
        <title>Sequencing the genomes of 1000 actinobacteria strains.</title>
        <authorList>
            <person name="Klenk H.-P."/>
        </authorList>
    </citation>
    <scope>NUCLEOTIDE SEQUENCE [LARGE SCALE GENOMIC DNA]</scope>
    <source>
        <strain evidence="2 3">DSM 44969</strain>
    </source>
</reference>